<dbReference type="InterPro" id="IPR009597">
    <property type="entry name" value="DUF1206"/>
</dbReference>
<dbReference type="Pfam" id="PF06724">
    <property type="entry name" value="DUF1206"/>
    <property type="match status" value="3"/>
</dbReference>
<sequence length="281" mass="31211">MDNIINKIRIFLKRKDAGDNVKPWIRWYSRIGFSAKGFVYILIGLISMMTAVGIGEKNGKRGAIAAIASKPYGEAILWFVVLGLTGYITWLVTQVLIEPDYHGSKFKGFFIRVGYFFSASFYVGLGIKFAMIAIHSGHTGHQKELWMGKALDIPIGRFAIGITGISIVIFAVIQALYGIRGTFTNKLKTRQMRPKEWFIMKLIGRIGFVARGITFGVLGGFLMHSGWTSESSQAMGIDGALAKIADEPYGQLLLGIISLGLFLYGVFEVLEGKNRNIRIKR</sequence>
<feature type="transmembrane region" description="Helical" evidence="1">
    <location>
        <begin position="249"/>
        <end position="270"/>
    </location>
</feature>
<organism evidence="3 4">
    <name type="scientific">Virgibacillus phasianinus</name>
    <dbReference type="NCBI Taxonomy" id="2017483"/>
    <lineage>
        <taxon>Bacteria</taxon>
        <taxon>Bacillati</taxon>
        <taxon>Bacillota</taxon>
        <taxon>Bacilli</taxon>
        <taxon>Bacillales</taxon>
        <taxon>Bacillaceae</taxon>
        <taxon>Virgibacillus</taxon>
    </lineage>
</organism>
<evidence type="ECO:0000256" key="1">
    <source>
        <dbReference type="SAM" id="Phobius"/>
    </source>
</evidence>
<keyword evidence="4" id="KW-1185">Reference proteome</keyword>
<gene>
    <name evidence="3" type="ORF">CFK37_03270</name>
</gene>
<feature type="transmembrane region" description="Helical" evidence="1">
    <location>
        <begin position="198"/>
        <end position="222"/>
    </location>
</feature>
<dbReference type="RefSeq" id="WP_089060546.1">
    <property type="nucleotide sequence ID" value="NZ_CP022315.1"/>
</dbReference>
<accession>A0A220TZK5</accession>
<feature type="transmembrane region" description="Helical" evidence="1">
    <location>
        <begin position="37"/>
        <end position="55"/>
    </location>
</feature>
<feature type="domain" description="DUF1206" evidence="2">
    <location>
        <begin position="113"/>
        <end position="180"/>
    </location>
</feature>
<dbReference type="KEGG" id="vil:CFK37_03270"/>
<feature type="transmembrane region" description="Helical" evidence="1">
    <location>
        <begin position="155"/>
        <end position="177"/>
    </location>
</feature>
<dbReference type="AlphaFoldDB" id="A0A220TZK5"/>
<feature type="transmembrane region" description="Helical" evidence="1">
    <location>
        <begin position="75"/>
        <end position="97"/>
    </location>
</feature>
<dbReference type="OrthoDB" id="5702018at2"/>
<feature type="domain" description="DUF1206" evidence="2">
    <location>
        <begin position="206"/>
        <end position="273"/>
    </location>
</feature>
<protein>
    <recommendedName>
        <fullName evidence="2">DUF1206 domain-containing protein</fullName>
    </recommendedName>
</protein>
<proteinExistence type="predicted"/>
<dbReference type="Proteomes" id="UP000198312">
    <property type="component" value="Chromosome"/>
</dbReference>
<reference evidence="3 4" key="1">
    <citation type="submission" date="2017-07" db="EMBL/GenBank/DDBJ databases">
        <title>Virgibacillus sp. LM2416.</title>
        <authorList>
            <person name="Tak E.J."/>
            <person name="Bae J.-W."/>
        </authorList>
    </citation>
    <scope>NUCLEOTIDE SEQUENCE [LARGE SCALE GENOMIC DNA]</scope>
    <source>
        <strain evidence="3 4">LM2416</strain>
    </source>
</reference>
<feature type="transmembrane region" description="Helical" evidence="1">
    <location>
        <begin position="109"/>
        <end position="135"/>
    </location>
</feature>
<keyword evidence="1" id="KW-1133">Transmembrane helix</keyword>
<evidence type="ECO:0000259" key="2">
    <source>
        <dbReference type="Pfam" id="PF06724"/>
    </source>
</evidence>
<keyword evidence="1" id="KW-0812">Transmembrane</keyword>
<dbReference type="EMBL" id="CP022315">
    <property type="protein sequence ID" value="ASK61268.1"/>
    <property type="molecule type" value="Genomic_DNA"/>
</dbReference>
<evidence type="ECO:0000313" key="4">
    <source>
        <dbReference type="Proteomes" id="UP000198312"/>
    </source>
</evidence>
<feature type="domain" description="DUF1206" evidence="2">
    <location>
        <begin position="31"/>
        <end position="94"/>
    </location>
</feature>
<keyword evidence="1" id="KW-0472">Membrane</keyword>
<evidence type="ECO:0000313" key="3">
    <source>
        <dbReference type="EMBL" id="ASK61268.1"/>
    </source>
</evidence>
<name>A0A220TZK5_9BACI</name>